<evidence type="ECO:0000256" key="5">
    <source>
        <dbReference type="ARBA" id="ARBA00022729"/>
    </source>
</evidence>
<dbReference type="PANTHER" id="PTHR30532">
    <property type="entry name" value="IRON III DICITRATE-BINDING PERIPLASMIC PROTEIN"/>
    <property type="match status" value="1"/>
</dbReference>
<gene>
    <name evidence="7" type="ORF">GCM10007157_02550</name>
</gene>
<keyword evidence="4" id="KW-0406">Ion transport</keyword>
<dbReference type="AlphaFoldDB" id="A0A8H9M285"/>
<dbReference type="GO" id="GO:0030288">
    <property type="term" value="C:outer membrane-bounded periplasmic space"/>
    <property type="evidence" value="ECO:0007669"/>
    <property type="project" value="TreeGrafter"/>
</dbReference>
<dbReference type="Pfam" id="PF01497">
    <property type="entry name" value="Peripla_BP_2"/>
    <property type="match status" value="1"/>
</dbReference>
<dbReference type="InterPro" id="IPR002491">
    <property type="entry name" value="ABC_transptr_periplasmic_BD"/>
</dbReference>
<keyword evidence="4" id="KW-0410">Iron transport</keyword>
<dbReference type="RefSeq" id="WP_189462608.1">
    <property type="nucleotide sequence ID" value="NZ_BMXN01000001.1"/>
</dbReference>
<reference evidence="8" key="1">
    <citation type="journal article" date="2019" name="Int. J. Syst. Evol. Microbiol.">
        <title>The Global Catalogue of Microorganisms (GCM) 10K type strain sequencing project: providing services to taxonomists for standard genome sequencing and annotation.</title>
        <authorList>
            <consortium name="The Broad Institute Genomics Platform"/>
            <consortium name="The Broad Institute Genome Sequencing Center for Infectious Disease"/>
            <person name="Wu L."/>
            <person name="Ma J."/>
        </authorList>
    </citation>
    <scope>NUCLEOTIDE SEQUENCE [LARGE SCALE GENOMIC DNA]</scope>
    <source>
        <strain evidence="8">KCTC 22154</strain>
    </source>
</reference>
<evidence type="ECO:0000256" key="4">
    <source>
        <dbReference type="ARBA" id="ARBA00022496"/>
    </source>
</evidence>
<comment type="similarity">
    <text evidence="2">Belongs to the bacterial solute-binding protein 8 family.</text>
</comment>
<dbReference type="Proteomes" id="UP000623776">
    <property type="component" value="Unassembled WGS sequence"/>
</dbReference>
<keyword evidence="8" id="KW-1185">Reference proteome</keyword>
<feature type="domain" description="Fe/B12 periplasmic-binding" evidence="6">
    <location>
        <begin position="60"/>
        <end position="325"/>
    </location>
</feature>
<evidence type="ECO:0000256" key="1">
    <source>
        <dbReference type="ARBA" id="ARBA00004196"/>
    </source>
</evidence>
<evidence type="ECO:0000256" key="2">
    <source>
        <dbReference type="ARBA" id="ARBA00008814"/>
    </source>
</evidence>
<name>A0A8H9M285_9GAMM</name>
<evidence type="ECO:0000256" key="3">
    <source>
        <dbReference type="ARBA" id="ARBA00022448"/>
    </source>
</evidence>
<proteinExistence type="inferred from homology"/>
<organism evidence="7 8">
    <name type="scientific">Vreelandella hamiltonii</name>
    <dbReference type="NCBI Taxonomy" id="502829"/>
    <lineage>
        <taxon>Bacteria</taxon>
        <taxon>Pseudomonadati</taxon>
        <taxon>Pseudomonadota</taxon>
        <taxon>Gammaproteobacteria</taxon>
        <taxon>Oceanospirillales</taxon>
        <taxon>Halomonadaceae</taxon>
        <taxon>Vreelandella</taxon>
    </lineage>
</organism>
<protein>
    <submittedName>
        <fullName evidence="7">ABC transporter substrate-binding protein</fullName>
    </submittedName>
</protein>
<keyword evidence="5" id="KW-0732">Signal</keyword>
<evidence type="ECO:0000313" key="7">
    <source>
        <dbReference type="EMBL" id="GHD54286.1"/>
    </source>
</evidence>
<accession>A0A8H9M285</accession>
<dbReference type="InterPro" id="IPR051313">
    <property type="entry name" value="Bact_iron-sidero_bind"/>
</dbReference>
<dbReference type="Gene3D" id="3.40.50.1980">
    <property type="entry name" value="Nitrogenase molybdenum iron protein domain"/>
    <property type="match status" value="2"/>
</dbReference>
<evidence type="ECO:0000313" key="8">
    <source>
        <dbReference type="Proteomes" id="UP000623776"/>
    </source>
</evidence>
<dbReference type="EMBL" id="BMXN01000001">
    <property type="protein sequence ID" value="GHD54286.1"/>
    <property type="molecule type" value="Genomic_DNA"/>
</dbReference>
<dbReference type="SUPFAM" id="SSF53807">
    <property type="entry name" value="Helical backbone' metal receptor"/>
    <property type="match status" value="1"/>
</dbReference>
<keyword evidence="3" id="KW-0813">Transport</keyword>
<evidence type="ECO:0000259" key="6">
    <source>
        <dbReference type="PROSITE" id="PS50983"/>
    </source>
</evidence>
<comment type="subcellular location">
    <subcellularLocation>
        <location evidence="1">Cell envelope</location>
    </subcellularLocation>
</comment>
<keyword evidence="4" id="KW-0408">Iron</keyword>
<dbReference type="CDD" id="cd01146">
    <property type="entry name" value="FhuD"/>
    <property type="match status" value="1"/>
</dbReference>
<dbReference type="PROSITE" id="PS50983">
    <property type="entry name" value="FE_B12_PBP"/>
    <property type="match status" value="1"/>
</dbReference>
<comment type="caution">
    <text evidence="7">The sequence shown here is derived from an EMBL/GenBank/DDBJ whole genome shotgun (WGS) entry which is preliminary data.</text>
</comment>
<dbReference type="GO" id="GO:1901678">
    <property type="term" value="P:iron coordination entity transport"/>
    <property type="evidence" value="ECO:0007669"/>
    <property type="project" value="UniProtKB-ARBA"/>
</dbReference>
<dbReference type="PANTHER" id="PTHR30532:SF1">
    <property type="entry name" value="IRON(3+)-HYDROXAMATE-BINDING PROTEIN FHUD"/>
    <property type="match status" value="1"/>
</dbReference>
<sequence>MGRTLQRRGIGPSGIGRDVIGLAGRTVVALVVGSLIAGAAQARTLETAYGEVEVNDHPERVVTLYEGALDASLAAGILPVGAVTTRGGDNVAEYVEAYLGEERPAIVGVVREINIEAVLAQQPDLILAAPQLPEAQYQLLSRIAPTVVPHTQPLASDNWEAEARLYGQALNREAQIDEAIAAVEQRAAELASAIAEAGVGGTAVLARWMPSGPMVMSKDLIATGLLDSVGLEVQDAGLIKPDSAHSDVLSLENLSQVDGDWLFLATLNADGQAALDAARQSPAFTRLNVVENDRVVPVNGQLWSSANGPLAAQAILDDIENALLP</sequence>